<keyword evidence="1" id="KW-0812">Transmembrane</keyword>
<keyword evidence="1" id="KW-0472">Membrane</keyword>
<accession>A0A6V7TUC4</accession>
<dbReference type="Proteomes" id="UP000580250">
    <property type="component" value="Unassembled WGS sequence"/>
</dbReference>
<comment type="caution">
    <text evidence="2">The sequence shown here is derived from an EMBL/GenBank/DDBJ whole genome shotgun (WGS) entry which is preliminary data.</text>
</comment>
<reference evidence="2 3" key="1">
    <citation type="submission" date="2020-08" db="EMBL/GenBank/DDBJ databases">
        <authorList>
            <person name="Koutsovoulos G."/>
            <person name="Danchin GJ E."/>
        </authorList>
    </citation>
    <scope>NUCLEOTIDE SEQUENCE [LARGE SCALE GENOMIC DNA]</scope>
</reference>
<evidence type="ECO:0000313" key="3">
    <source>
        <dbReference type="Proteomes" id="UP000580250"/>
    </source>
</evidence>
<keyword evidence="1" id="KW-1133">Transmembrane helix</keyword>
<gene>
    <name evidence="2" type="ORF">MENT_LOCUS3872</name>
</gene>
<evidence type="ECO:0000256" key="1">
    <source>
        <dbReference type="SAM" id="Phobius"/>
    </source>
</evidence>
<organism evidence="2 3">
    <name type="scientific">Meloidogyne enterolobii</name>
    <name type="common">Root-knot nematode worm</name>
    <name type="synonym">Meloidogyne mayaguensis</name>
    <dbReference type="NCBI Taxonomy" id="390850"/>
    <lineage>
        <taxon>Eukaryota</taxon>
        <taxon>Metazoa</taxon>
        <taxon>Ecdysozoa</taxon>
        <taxon>Nematoda</taxon>
        <taxon>Chromadorea</taxon>
        <taxon>Rhabditida</taxon>
        <taxon>Tylenchina</taxon>
        <taxon>Tylenchomorpha</taxon>
        <taxon>Tylenchoidea</taxon>
        <taxon>Meloidogynidae</taxon>
        <taxon>Meloidogyninae</taxon>
        <taxon>Meloidogyne</taxon>
    </lineage>
</organism>
<dbReference type="AlphaFoldDB" id="A0A6V7TUC4"/>
<sequence>MVTTTTINSLFIKFLLIFLLGIFLFINLNKASPHHHHHHSSSSSEEWRHRGHYGYGHYGSPLRSPWPWGRR</sequence>
<feature type="transmembrane region" description="Helical" evidence="1">
    <location>
        <begin position="6"/>
        <end position="26"/>
    </location>
</feature>
<evidence type="ECO:0000313" key="2">
    <source>
        <dbReference type="EMBL" id="CAD2132968.1"/>
    </source>
</evidence>
<protein>
    <submittedName>
        <fullName evidence="2">Uncharacterized protein</fullName>
    </submittedName>
</protein>
<proteinExistence type="predicted"/>
<dbReference type="EMBL" id="CAJEWN010000012">
    <property type="protein sequence ID" value="CAD2132968.1"/>
    <property type="molecule type" value="Genomic_DNA"/>
</dbReference>
<name>A0A6V7TUC4_MELEN</name>